<reference evidence="2 3" key="1">
    <citation type="journal article" date="2019" name="Nat. Ecol. Evol.">
        <title>Megaphylogeny resolves global patterns of mushroom evolution.</title>
        <authorList>
            <person name="Varga T."/>
            <person name="Krizsan K."/>
            <person name="Foldi C."/>
            <person name="Dima B."/>
            <person name="Sanchez-Garcia M."/>
            <person name="Sanchez-Ramirez S."/>
            <person name="Szollosi G.J."/>
            <person name="Szarkandi J.G."/>
            <person name="Papp V."/>
            <person name="Albert L."/>
            <person name="Andreopoulos W."/>
            <person name="Angelini C."/>
            <person name="Antonin V."/>
            <person name="Barry K.W."/>
            <person name="Bougher N.L."/>
            <person name="Buchanan P."/>
            <person name="Buyck B."/>
            <person name="Bense V."/>
            <person name="Catcheside P."/>
            <person name="Chovatia M."/>
            <person name="Cooper J."/>
            <person name="Damon W."/>
            <person name="Desjardin D."/>
            <person name="Finy P."/>
            <person name="Geml J."/>
            <person name="Haridas S."/>
            <person name="Hughes K."/>
            <person name="Justo A."/>
            <person name="Karasinski D."/>
            <person name="Kautmanova I."/>
            <person name="Kiss B."/>
            <person name="Kocsube S."/>
            <person name="Kotiranta H."/>
            <person name="LaButti K.M."/>
            <person name="Lechner B.E."/>
            <person name="Liimatainen K."/>
            <person name="Lipzen A."/>
            <person name="Lukacs Z."/>
            <person name="Mihaltcheva S."/>
            <person name="Morgado L.N."/>
            <person name="Niskanen T."/>
            <person name="Noordeloos M.E."/>
            <person name="Ohm R.A."/>
            <person name="Ortiz-Santana B."/>
            <person name="Ovrebo C."/>
            <person name="Racz N."/>
            <person name="Riley R."/>
            <person name="Savchenko A."/>
            <person name="Shiryaev A."/>
            <person name="Soop K."/>
            <person name="Spirin V."/>
            <person name="Szebenyi C."/>
            <person name="Tomsovsky M."/>
            <person name="Tulloss R.E."/>
            <person name="Uehling J."/>
            <person name="Grigoriev I.V."/>
            <person name="Vagvolgyi C."/>
            <person name="Papp T."/>
            <person name="Martin F.M."/>
            <person name="Miettinen O."/>
            <person name="Hibbett D.S."/>
            <person name="Nagy L.G."/>
        </authorList>
    </citation>
    <scope>NUCLEOTIDE SEQUENCE [LARGE SCALE GENOMIC DNA]</scope>
    <source>
        <strain evidence="2 3">FP101781</strain>
    </source>
</reference>
<gene>
    <name evidence="2" type="ORF">FA13DRAFT_1814144</name>
</gene>
<organism evidence="2 3">
    <name type="scientific">Coprinellus micaceus</name>
    <name type="common">Glistening ink-cap mushroom</name>
    <name type="synonym">Coprinus micaceus</name>
    <dbReference type="NCBI Taxonomy" id="71717"/>
    <lineage>
        <taxon>Eukaryota</taxon>
        <taxon>Fungi</taxon>
        <taxon>Dikarya</taxon>
        <taxon>Basidiomycota</taxon>
        <taxon>Agaricomycotina</taxon>
        <taxon>Agaricomycetes</taxon>
        <taxon>Agaricomycetidae</taxon>
        <taxon>Agaricales</taxon>
        <taxon>Agaricineae</taxon>
        <taxon>Psathyrellaceae</taxon>
        <taxon>Coprinellus</taxon>
    </lineage>
</organism>
<keyword evidence="3" id="KW-1185">Reference proteome</keyword>
<evidence type="ECO:0000313" key="3">
    <source>
        <dbReference type="Proteomes" id="UP000298030"/>
    </source>
</evidence>
<dbReference type="OrthoDB" id="565731at2759"/>
<comment type="caution">
    <text evidence="2">The sequence shown here is derived from an EMBL/GenBank/DDBJ whole genome shotgun (WGS) entry which is preliminary data.</text>
</comment>
<accession>A0A4Y7TA41</accession>
<dbReference type="EMBL" id="QPFP01000020">
    <property type="protein sequence ID" value="TEB31046.1"/>
    <property type="molecule type" value="Genomic_DNA"/>
</dbReference>
<dbReference type="AlphaFoldDB" id="A0A4Y7TA41"/>
<evidence type="ECO:0000256" key="1">
    <source>
        <dbReference type="SAM" id="MobiDB-lite"/>
    </source>
</evidence>
<name>A0A4Y7TA41_COPMI</name>
<protein>
    <submittedName>
        <fullName evidence="2">Uncharacterized protein</fullName>
    </submittedName>
</protein>
<sequence>MFASTLARRALCIARSASAPPRLPLQARHLHATVPVFKKKQTSADLDSLFDDFEIVDESLPPAPKASEKAGTSTPIAGTSGRTRTKLSPEQRAQEFTKVLEFVKPRVGRKPQEKHLEVRNSAWLGMLQLAASEADLRQVVSLMPGWVPSGRKFKDAISEAFVRRCEELKCGILALEVYSDFAKYNFPLTLPAARRLLHSVHRTSIQNVMAASALFAVYKLPAAAQDYVSCAFVVEACLRHNSEDSVAIAQALLPHLRQLEKIDED</sequence>
<evidence type="ECO:0000313" key="2">
    <source>
        <dbReference type="EMBL" id="TEB31046.1"/>
    </source>
</evidence>
<proteinExistence type="predicted"/>
<dbReference type="Proteomes" id="UP000298030">
    <property type="component" value="Unassembled WGS sequence"/>
</dbReference>
<feature type="region of interest" description="Disordered" evidence="1">
    <location>
        <begin position="60"/>
        <end position="90"/>
    </location>
</feature>
<feature type="compositionally biased region" description="Polar residues" evidence="1">
    <location>
        <begin position="70"/>
        <end position="86"/>
    </location>
</feature>